<dbReference type="AlphaFoldDB" id="A0A1M6U0I6"/>
<comment type="subcellular location">
    <subcellularLocation>
        <location evidence="8">Cytoplasm</location>
    </subcellularLocation>
</comment>
<comment type="pathway">
    <text evidence="2 8">Cofactor biosynthesis; thiamine diphosphate biosynthesis.</text>
</comment>
<evidence type="ECO:0000256" key="3">
    <source>
        <dbReference type="ARBA" id="ARBA00011960"/>
    </source>
</evidence>
<dbReference type="UniPathway" id="UPA00060"/>
<dbReference type="GO" id="GO:0005737">
    <property type="term" value="C:cytoplasm"/>
    <property type="evidence" value="ECO:0007669"/>
    <property type="project" value="UniProtKB-SubCell"/>
</dbReference>
<feature type="binding site" evidence="8">
    <location>
        <begin position="217"/>
        <end position="218"/>
    </location>
    <ligand>
        <name>1-deoxy-D-xylulose 5-phosphate</name>
        <dbReference type="ChEBI" id="CHEBI:57792"/>
    </ligand>
</feature>
<dbReference type="PANTHER" id="PTHR34266">
    <property type="entry name" value="THIAZOLE SYNTHASE"/>
    <property type="match status" value="1"/>
</dbReference>
<evidence type="ECO:0000313" key="11">
    <source>
        <dbReference type="Proteomes" id="UP000184395"/>
    </source>
</evidence>
<evidence type="ECO:0000256" key="2">
    <source>
        <dbReference type="ARBA" id="ARBA00004948"/>
    </source>
</evidence>
<comment type="function">
    <text evidence="1 8">Catalyzes the rearrangement of 1-deoxy-D-xylulose 5-phosphate (DXP) to produce the thiazole phosphate moiety of thiamine. Sulfur is provided by the thiocarboxylate moiety of the carrier protein ThiS. In vitro, sulfur can be provided by H(2)S.</text>
</comment>
<dbReference type="GO" id="GO:0009229">
    <property type="term" value="P:thiamine diphosphate biosynthetic process"/>
    <property type="evidence" value="ECO:0007669"/>
    <property type="project" value="UniProtKB-UniRule"/>
</dbReference>
<feature type="active site" description="Schiff-base intermediate with DXP" evidence="8">
    <location>
        <position position="107"/>
    </location>
</feature>
<comment type="catalytic activity">
    <reaction evidence="7 8">
        <text>[ThiS sulfur-carrier protein]-C-terminal-Gly-aminoethanethioate + 2-iminoacetate + 1-deoxy-D-xylulose 5-phosphate = [ThiS sulfur-carrier protein]-C-terminal Gly-Gly + 2-[(2R,5Z)-2-carboxy-4-methylthiazol-5(2H)-ylidene]ethyl phosphate + 2 H2O + H(+)</text>
        <dbReference type="Rhea" id="RHEA:26297"/>
        <dbReference type="Rhea" id="RHEA-COMP:12909"/>
        <dbReference type="Rhea" id="RHEA-COMP:19908"/>
        <dbReference type="ChEBI" id="CHEBI:15377"/>
        <dbReference type="ChEBI" id="CHEBI:15378"/>
        <dbReference type="ChEBI" id="CHEBI:57792"/>
        <dbReference type="ChEBI" id="CHEBI:62899"/>
        <dbReference type="ChEBI" id="CHEBI:77846"/>
        <dbReference type="ChEBI" id="CHEBI:90778"/>
        <dbReference type="ChEBI" id="CHEBI:232372"/>
        <dbReference type="EC" id="2.8.1.10"/>
    </reaction>
</comment>
<keyword evidence="6 8" id="KW-0704">Schiff base</keyword>
<keyword evidence="4 8" id="KW-0808">Transferase</keyword>
<dbReference type="Proteomes" id="UP000184395">
    <property type="component" value="Unassembled WGS sequence"/>
</dbReference>
<dbReference type="CDD" id="cd04728">
    <property type="entry name" value="ThiG"/>
    <property type="match status" value="1"/>
</dbReference>
<comment type="subunit">
    <text evidence="8">Homotetramer. Forms heterodimers with either ThiH or ThiS.</text>
</comment>
<protein>
    <recommendedName>
        <fullName evidence="3 8">Thiazole synthase</fullName>
        <ecNumber evidence="3 8">2.8.1.10</ecNumber>
    </recommendedName>
</protein>
<dbReference type="EMBL" id="FRAB01000030">
    <property type="protein sequence ID" value="SHK62588.1"/>
    <property type="molecule type" value="Genomic_DNA"/>
</dbReference>
<evidence type="ECO:0000256" key="4">
    <source>
        <dbReference type="ARBA" id="ARBA00022679"/>
    </source>
</evidence>
<gene>
    <name evidence="8" type="primary">thiG</name>
    <name evidence="10" type="ORF">SAMN05192548_10308</name>
</gene>
<evidence type="ECO:0000256" key="1">
    <source>
        <dbReference type="ARBA" id="ARBA00002834"/>
    </source>
</evidence>
<feature type="binding site" evidence="8">
    <location>
        <begin position="195"/>
        <end position="196"/>
    </location>
    <ligand>
        <name>1-deoxy-D-xylulose 5-phosphate</name>
        <dbReference type="ChEBI" id="CHEBI:57792"/>
    </ligand>
</feature>
<dbReference type="HAMAP" id="MF_00443">
    <property type="entry name" value="ThiG"/>
    <property type="match status" value="1"/>
</dbReference>
<dbReference type="EC" id="2.8.1.10" evidence="3 8"/>
<feature type="domain" description="Thiazole synthase ThiG" evidence="9">
    <location>
        <begin position="15"/>
        <end position="260"/>
    </location>
</feature>
<dbReference type="GO" id="GO:1990107">
    <property type="term" value="F:thiazole synthase activity"/>
    <property type="evidence" value="ECO:0007669"/>
    <property type="project" value="UniProtKB-EC"/>
</dbReference>
<sequence length="274" mass="29193">MMQMTSPKPADALTLYGQTFASRVLLGTSRYPSLQSLSDSIDAARPGMVTVALRRQMNEGGAEAGFFDLLKRHGVPLLPNTAGCLTVGEAVTTAHMAREIFETEWIKLELIGDDYTLQPDPVGLIEAAAQLVKDGFKVLPYCTEDLVIGRRLLDAGCEALMPWGAPIGTGKGVINPYGLRVLRERLPDVPLIVDAGLGVPSHAAQVMEWGFDGVLLNTAVSQATHPDAMARAFALGVEAGRQAFLAGPMAERESAHASTPVVGMPFWHQDGSAA</sequence>
<organism evidence="10 11">
    <name type="scientific">Paraburkholderia terricola</name>
    <dbReference type="NCBI Taxonomy" id="169427"/>
    <lineage>
        <taxon>Bacteria</taxon>
        <taxon>Pseudomonadati</taxon>
        <taxon>Pseudomonadota</taxon>
        <taxon>Betaproteobacteria</taxon>
        <taxon>Burkholderiales</taxon>
        <taxon>Burkholderiaceae</taxon>
        <taxon>Paraburkholderia</taxon>
    </lineage>
</organism>
<dbReference type="InterPro" id="IPR008867">
    <property type="entry name" value="ThiG"/>
</dbReference>
<dbReference type="STRING" id="169427.SAMN05192548_10308"/>
<keyword evidence="5 8" id="KW-0784">Thiamine biosynthesis</keyword>
<dbReference type="PANTHER" id="PTHR34266:SF2">
    <property type="entry name" value="THIAZOLE SYNTHASE"/>
    <property type="match status" value="1"/>
</dbReference>
<evidence type="ECO:0000313" key="10">
    <source>
        <dbReference type="EMBL" id="SHK62588.1"/>
    </source>
</evidence>
<evidence type="ECO:0000256" key="5">
    <source>
        <dbReference type="ARBA" id="ARBA00022977"/>
    </source>
</evidence>
<feature type="binding site" evidence="8">
    <location>
        <position position="168"/>
    </location>
    <ligand>
        <name>1-deoxy-D-xylulose 5-phosphate</name>
        <dbReference type="ChEBI" id="CHEBI:57792"/>
    </ligand>
</feature>
<dbReference type="Pfam" id="PF05690">
    <property type="entry name" value="ThiG"/>
    <property type="match status" value="1"/>
</dbReference>
<evidence type="ECO:0000256" key="6">
    <source>
        <dbReference type="ARBA" id="ARBA00023270"/>
    </source>
</evidence>
<keyword evidence="8" id="KW-0963">Cytoplasm</keyword>
<evidence type="ECO:0000259" key="9">
    <source>
        <dbReference type="Pfam" id="PF05690"/>
    </source>
</evidence>
<accession>A0A1M6U0I6</accession>
<dbReference type="InterPro" id="IPR013785">
    <property type="entry name" value="Aldolase_TIM"/>
</dbReference>
<proteinExistence type="inferred from homology"/>
<dbReference type="InterPro" id="IPR033983">
    <property type="entry name" value="Thiazole_synthase_ThiG"/>
</dbReference>
<evidence type="ECO:0000256" key="7">
    <source>
        <dbReference type="ARBA" id="ARBA00049897"/>
    </source>
</evidence>
<comment type="similarity">
    <text evidence="8">Belongs to the ThiG family.</text>
</comment>
<reference evidence="10 11" key="1">
    <citation type="submission" date="2016-11" db="EMBL/GenBank/DDBJ databases">
        <authorList>
            <person name="Jaros S."/>
            <person name="Januszkiewicz K."/>
            <person name="Wedrychowicz H."/>
        </authorList>
    </citation>
    <scope>NUCLEOTIDE SEQUENCE [LARGE SCALE GENOMIC DNA]</scope>
    <source>
        <strain evidence="10 11">LMG 20594</strain>
    </source>
</reference>
<evidence type="ECO:0000256" key="8">
    <source>
        <dbReference type="HAMAP-Rule" id="MF_00443"/>
    </source>
</evidence>
<dbReference type="SUPFAM" id="SSF110399">
    <property type="entry name" value="ThiG-like"/>
    <property type="match status" value="1"/>
</dbReference>
<name>A0A1M6U0I6_9BURK</name>
<dbReference type="Gene3D" id="3.20.20.70">
    <property type="entry name" value="Aldolase class I"/>
    <property type="match status" value="1"/>
</dbReference>